<dbReference type="InterPro" id="IPR050499">
    <property type="entry name" value="PEP-utilizing_PTS_enzyme"/>
</dbReference>
<dbReference type="RefSeq" id="WP_132649829.1">
    <property type="nucleotide sequence ID" value="NZ_CP181386.1"/>
</dbReference>
<comment type="subcellular location">
    <subcellularLocation>
        <location evidence="4 17">Cytoplasm</location>
    </subcellularLocation>
</comment>
<dbReference type="Proteomes" id="UP000295106">
    <property type="component" value="Unassembled WGS sequence"/>
</dbReference>
<evidence type="ECO:0000256" key="17">
    <source>
        <dbReference type="PIRNR" id="PIRNR000732"/>
    </source>
</evidence>
<evidence type="ECO:0000256" key="10">
    <source>
        <dbReference type="ARBA" id="ARBA00022597"/>
    </source>
</evidence>
<dbReference type="OrthoDB" id="9765468at2"/>
<evidence type="ECO:0000256" key="4">
    <source>
        <dbReference type="ARBA" id="ARBA00004496"/>
    </source>
</evidence>
<evidence type="ECO:0000256" key="18">
    <source>
        <dbReference type="PIRSR" id="PIRSR000732-1"/>
    </source>
</evidence>
<evidence type="ECO:0000256" key="11">
    <source>
        <dbReference type="ARBA" id="ARBA00022679"/>
    </source>
</evidence>
<keyword evidence="14 17" id="KW-0418">Kinase</keyword>
<evidence type="ECO:0000256" key="16">
    <source>
        <dbReference type="ARBA" id="ARBA00033235"/>
    </source>
</evidence>
<keyword evidence="12 17" id="KW-0598">Phosphotransferase system</keyword>
<evidence type="ECO:0000256" key="1">
    <source>
        <dbReference type="ARBA" id="ARBA00000683"/>
    </source>
</evidence>
<dbReference type="InterPro" id="IPR018274">
    <property type="entry name" value="PEP_util_AS"/>
</dbReference>
<feature type="binding site" evidence="19">
    <location>
        <begin position="474"/>
        <end position="475"/>
    </location>
    <ligand>
        <name>phosphoenolpyruvate</name>
        <dbReference type="ChEBI" id="CHEBI:58702"/>
    </ligand>
</feature>
<evidence type="ECO:0000256" key="20">
    <source>
        <dbReference type="PIRSR" id="PIRSR000732-3"/>
    </source>
</evidence>
<keyword evidence="13 17" id="KW-0479">Metal-binding</keyword>
<keyword evidence="10 17" id="KW-0762">Sugar transport</keyword>
<keyword evidence="8 17" id="KW-0813">Transport</keyword>
<feature type="active site" description="Tele-phosphohistidine intermediate" evidence="18">
    <location>
        <position position="204"/>
    </location>
</feature>
<dbReference type="Gene3D" id="3.20.20.60">
    <property type="entry name" value="Phosphoenolpyruvate-binding domains"/>
    <property type="match status" value="1"/>
</dbReference>
<dbReference type="InterPro" id="IPR008279">
    <property type="entry name" value="PEP-util_enz_mobile_dom"/>
</dbReference>
<evidence type="ECO:0000256" key="8">
    <source>
        <dbReference type="ARBA" id="ARBA00022448"/>
    </source>
</evidence>
<evidence type="ECO:0000256" key="6">
    <source>
        <dbReference type="ARBA" id="ARBA00012232"/>
    </source>
</evidence>
<dbReference type="PRINTS" id="PR01736">
    <property type="entry name" value="PHPHTRNFRASE"/>
</dbReference>
<evidence type="ECO:0000256" key="14">
    <source>
        <dbReference type="ARBA" id="ARBA00022777"/>
    </source>
</evidence>
<dbReference type="EC" id="2.7.3.9" evidence="6 17"/>
<dbReference type="InterPro" id="IPR008731">
    <property type="entry name" value="PTS_EIN"/>
</dbReference>
<feature type="active site" description="Proton donor" evidence="18">
    <location>
        <position position="522"/>
    </location>
</feature>
<keyword evidence="9 17" id="KW-0963">Cytoplasm</keyword>
<keyword evidence="21" id="KW-0175">Coiled coil</keyword>
<evidence type="ECO:0000313" key="25">
    <source>
        <dbReference type="EMBL" id="TCO96658.1"/>
    </source>
</evidence>
<keyword evidence="11 17" id="KW-0808">Transferase</keyword>
<gene>
    <name evidence="25" type="ORF">EV684_1304</name>
</gene>
<dbReference type="Pfam" id="PF05524">
    <property type="entry name" value="PEP-utilisers_N"/>
    <property type="match status" value="1"/>
</dbReference>
<dbReference type="SUPFAM" id="SSF51621">
    <property type="entry name" value="Phosphoenolpyruvate/pyruvate domain"/>
    <property type="match status" value="1"/>
</dbReference>
<keyword evidence="15 17" id="KW-0460">Magnesium</keyword>
<comment type="similarity">
    <text evidence="5 17">Belongs to the PEP-utilizing enzyme family.</text>
</comment>
<sequence>MSIQVFGTPVSRGVAIGRAVLVASSRVDVAHYFVPAERVEQEIERLRQARNVVSAELAALKRDMPQDAPPELSALLDVHQMLLHDETMTAATRQWVVERHYNAEWALSAQLEVLARQFDEMDDEYLRERKADVEQLAERLLRCLARTKPGQSATPDLDVMRMRDFGGEDPLVLVANDVAPADMIQFKRSVFTGFVTDVGGRTSHTAIVARSLDIPAVVGAREASRLIRQDDWLVIDGDAGVVIVNPSPIVLEEYRFRQRQSELERARLNRLRHTPAVTLDGQPVELLANIELPGDSAGALEAGAVGVGLFRSEFLFMNRGGDLPGEDEQFLAYRDAVVSMQGLPVTIRTVDIGADKPLDRMSLQELRHEHALNPALGLRAIRWSLAEPDMFRQQLRAILRASAFGKVRILVPMVAHVGEIRMTLEALERARQQLDDAGCAHGEVEIGAMIEVPAAALMIGRFLDHFDFVSIGTNDLIQYTLAIDRSDDAVSHLFDPWHPAVLRLIADTIAKANARGKGVSVCGEMAGDAAFTDLLLAMGLRSFSMHPARIASIKQRVLRADTRRLAAGVDAVLNAEDPALEAARLFSTGLVH</sequence>
<dbReference type="GO" id="GO:0008965">
    <property type="term" value="F:phosphoenolpyruvate-protein phosphotransferase activity"/>
    <property type="evidence" value="ECO:0007669"/>
    <property type="project" value="UniProtKB-EC"/>
</dbReference>
<dbReference type="InterPro" id="IPR024692">
    <property type="entry name" value="PTS_EI"/>
</dbReference>
<comment type="caution">
    <text evidence="25">The sequence shown here is derived from an EMBL/GenBank/DDBJ whole genome shotgun (WGS) entry which is preliminary data.</text>
</comment>
<dbReference type="GO" id="GO:0046872">
    <property type="term" value="F:metal ion binding"/>
    <property type="evidence" value="ECO:0007669"/>
    <property type="project" value="UniProtKB-KW"/>
</dbReference>
<dbReference type="InterPro" id="IPR015813">
    <property type="entry name" value="Pyrv/PenolPyrv_kinase-like_dom"/>
</dbReference>
<keyword evidence="25" id="KW-0670">Pyruvate</keyword>
<feature type="binding site" evidence="19">
    <location>
        <position position="348"/>
    </location>
    <ligand>
        <name>phosphoenolpyruvate</name>
        <dbReference type="ChEBI" id="CHEBI:58702"/>
    </ligand>
</feature>
<feature type="binding site" evidence="20">
    <location>
        <position position="475"/>
    </location>
    <ligand>
        <name>Mg(2+)</name>
        <dbReference type="ChEBI" id="CHEBI:18420"/>
    </ligand>
</feature>
<feature type="binding site" evidence="19">
    <location>
        <position position="485"/>
    </location>
    <ligand>
        <name>phosphoenolpyruvate</name>
        <dbReference type="ChEBI" id="CHEBI:58702"/>
    </ligand>
</feature>
<dbReference type="InterPro" id="IPR000121">
    <property type="entry name" value="PEP_util_C"/>
</dbReference>
<dbReference type="PIRSF" id="PIRSF000732">
    <property type="entry name" value="PTS_enzyme_I"/>
    <property type="match status" value="1"/>
</dbReference>
<dbReference type="Pfam" id="PF00391">
    <property type="entry name" value="PEP-utilizers"/>
    <property type="match status" value="1"/>
</dbReference>
<dbReference type="GO" id="GO:0016301">
    <property type="term" value="F:kinase activity"/>
    <property type="evidence" value="ECO:0007669"/>
    <property type="project" value="UniProtKB-KW"/>
</dbReference>
<evidence type="ECO:0000256" key="3">
    <source>
        <dbReference type="ARBA" id="ARBA00002728"/>
    </source>
</evidence>
<proteinExistence type="inferred from homology"/>
<dbReference type="AlphaFoldDB" id="A0A4R2LQS6"/>
<name>A0A4R2LQS6_RUBGE</name>
<dbReference type="InterPro" id="IPR040442">
    <property type="entry name" value="Pyrv_kinase-like_dom_sf"/>
</dbReference>
<evidence type="ECO:0000256" key="5">
    <source>
        <dbReference type="ARBA" id="ARBA00007837"/>
    </source>
</evidence>
<protein>
    <recommendedName>
        <fullName evidence="7 17">Phosphoenolpyruvate-protein phosphotransferase</fullName>
        <ecNumber evidence="6 17">2.7.3.9</ecNumber>
    </recommendedName>
    <alternativeName>
        <fullName evidence="16 17">Phosphotransferase system, enzyme I</fullName>
    </alternativeName>
</protein>
<evidence type="ECO:0000313" key="26">
    <source>
        <dbReference type="Proteomes" id="UP000295106"/>
    </source>
</evidence>
<dbReference type="SUPFAM" id="SSF52009">
    <property type="entry name" value="Phosphohistidine domain"/>
    <property type="match status" value="1"/>
</dbReference>
<dbReference type="Gene3D" id="1.10.274.10">
    <property type="entry name" value="PtsI, HPr-binding domain"/>
    <property type="match status" value="1"/>
</dbReference>
<evidence type="ECO:0000256" key="7">
    <source>
        <dbReference type="ARBA" id="ARBA00016544"/>
    </source>
</evidence>
<dbReference type="SUPFAM" id="SSF47831">
    <property type="entry name" value="Enzyme I of the PEP:sugar phosphotransferase system HPr-binding (sub)domain"/>
    <property type="match status" value="1"/>
</dbReference>
<dbReference type="Pfam" id="PF02896">
    <property type="entry name" value="PEP-utilizers_C"/>
    <property type="match status" value="1"/>
</dbReference>
<dbReference type="InterPro" id="IPR036618">
    <property type="entry name" value="PtsI_HPr-bd_sf"/>
</dbReference>
<dbReference type="InterPro" id="IPR006318">
    <property type="entry name" value="PTS_EI-like"/>
</dbReference>
<evidence type="ECO:0000256" key="9">
    <source>
        <dbReference type="ARBA" id="ARBA00022490"/>
    </source>
</evidence>
<dbReference type="PANTHER" id="PTHR46244">
    <property type="entry name" value="PHOSPHOENOLPYRUVATE-PROTEIN PHOSPHOTRANSFERASE"/>
    <property type="match status" value="1"/>
</dbReference>
<evidence type="ECO:0000259" key="22">
    <source>
        <dbReference type="Pfam" id="PF00391"/>
    </source>
</evidence>
<dbReference type="PANTHER" id="PTHR46244:SF3">
    <property type="entry name" value="PHOSPHOENOLPYRUVATE-PROTEIN PHOSPHOTRANSFERASE"/>
    <property type="match status" value="1"/>
</dbReference>
<dbReference type="GeneID" id="99683203"/>
<feature type="binding site" evidence="19">
    <location>
        <position position="311"/>
    </location>
    <ligand>
        <name>phosphoenolpyruvate</name>
        <dbReference type="ChEBI" id="CHEBI:58702"/>
    </ligand>
</feature>
<comment type="function">
    <text evidence="3 17">General (non sugar-specific) component of the phosphoenolpyruvate-dependent sugar phosphotransferase system (sugar PTS). This major carbohydrate active-transport system catalyzes the phosphorylation of incoming sugar substrates concomitantly with their translocation across the cell membrane. Enzyme I transfers the phosphoryl group from phosphoenolpyruvate (PEP) to the phosphoryl carrier protein (HPr).</text>
</comment>
<reference evidence="25 26" key="1">
    <citation type="submission" date="2019-03" db="EMBL/GenBank/DDBJ databases">
        <title>Genomic Encyclopedia of Type Strains, Phase IV (KMG-IV): sequencing the most valuable type-strain genomes for metagenomic binning, comparative biology and taxonomic classification.</title>
        <authorList>
            <person name="Goeker M."/>
        </authorList>
    </citation>
    <scope>NUCLEOTIDE SEQUENCE [LARGE SCALE GENOMIC DNA]</scope>
    <source>
        <strain evidence="25 26">DSM 1709</strain>
    </source>
</reference>
<dbReference type="NCBIfam" id="TIGR01417">
    <property type="entry name" value="PTS_I_fam"/>
    <property type="match status" value="1"/>
</dbReference>
<dbReference type="GO" id="GO:0005737">
    <property type="term" value="C:cytoplasm"/>
    <property type="evidence" value="ECO:0007669"/>
    <property type="project" value="UniProtKB-SubCell"/>
</dbReference>
<evidence type="ECO:0000259" key="23">
    <source>
        <dbReference type="Pfam" id="PF02896"/>
    </source>
</evidence>
<dbReference type="PROSITE" id="PS00370">
    <property type="entry name" value="PEP_ENZYMES_PHOS_SITE"/>
    <property type="match status" value="1"/>
</dbReference>
<dbReference type="InterPro" id="IPR023151">
    <property type="entry name" value="PEP_util_CS"/>
</dbReference>
<organism evidence="25 26">
    <name type="scientific">Rubrivivax gelatinosus</name>
    <name type="common">Rhodocyclus gelatinosus</name>
    <name type="synonym">Rhodopseudomonas gelatinosa</name>
    <dbReference type="NCBI Taxonomy" id="28068"/>
    <lineage>
        <taxon>Bacteria</taxon>
        <taxon>Pseudomonadati</taxon>
        <taxon>Pseudomonadota</taxon>
        <taxon>Betaproteobacteria</taxon>
        <taxon>Burkholderiales</taxon>
        <taxon>Sphaerotilaceae</taxon>
        <taxon>Rubrivivax</taxon>
    </lineage>
</organism>
<dbReference type="EMBL" id="SLXD01000030">
    <property type="protein sequence ID" value="TCO96658.1"/>
    <property type="molecule type" value="Genomic_DNA"/>
</dbReference>
<comment type="cofactor">
    <cofactor evidence="2 17 20">
        <name>Mg(2+)</name>
        <dbReference type="ChEBI" id="CHEBI:18420"/>
    </cofactor>
</comment>
<dbReference type="GO" id="GO:0009401">
    <property type="term" value="P:phosphoenolpyruvate-dependent sugar phosphotransferase system"/>
    <property type="evidence" value="ECO:0007669"/>
    <property type="project" value="UniProtKB-KW"/>
</dbReference>
<dbReference type="Gene3D" id="3.50.30.10">
    <property type="entry name" value="Phosphohistidine domain"/>
    <property type="match status" value="1"/>
</dbReference>
<feature type="domain" description="PEP-utilising enzyme C-terminal" evidence="23">
    <location>
        <begin position="266"/>
        <end position="560"/>
    </location>
</feature>
<accession>A0A4R2LQS6</accession>
<evidence type="ECO:0000256" key="12">
    <source>
        <dbReference type="ARBA" id="ARBA00022683"/>
    </source>
</evidence>
<feature type="domain" description="Phosphotransferase system enzyme I N-terminal" evidence="24">
    <location>
        <begin position="7"/>
        <end position="129"/>
    </location>
</feature>
<evidence type="ECO:0000256" key="15">
    <source>
        <dbReference type="ARBA" id="ARBA00022842"/>
    </source>
</evidence>
<feature type="coiled-coil region" evidence="21">
    <location>
        <begin position="36"/>
        <end position="63"/>
    </location>
</feature>
<feature type="binding site" evidence="20">
    <location>
        <position position="451"/>
    </location>
    <ligand>
        <name>Mg(2+)</name>
        <dbReference type="ChEBI" id="CHEBI:18420"/>
    </ligand>
</feature>
<evidence type="ECO:0000256" key="13">
    <source>
        <dbReference type="ARBA" id="ARBA00022723"/>
    </source>
</evidence>
<feature type="domain" description="PEP-utilising enzyme mobile" evidence="22">
    <location>
        <begin position="168"/>
        <end position="240"/>
    </location>
</feature>
<comment type="catalytic activity">
    <reaction evidence="1 17">
        <text>L-histidyl-[protein] + phosphoenolpyruvate = N(pros)-phospho-L-histidyl-[protein] + pyruvate</text>
        <dbReference type="Rhea" id="RHEA:23880"/>
        <dbReference type="Rhea" id="RHEA-COMP:9745"/>
        <dbReference type="Rhea" id="RHEA-COMP:9746"/>
        <dbReference type="ChEBI" id="CHEBI:15361"/>
        <dbReference type="ChEBI" id="CHEBI:29979"/>
        <dbReference type="ChEBI" id="CHEBI:58702"/>
        <dbReference type="ChEBI" id="CHEBI:64837"/>
        <dbReference type="EC" id="2.7.3.9"/>
    </reaction>
</comment>
<evidence type="ECO:0000259" key="24">
    <source>
        <dbReference type="Pfam" id="PF05524"/>
    </source>
</evidence>
<evidence type="ECO:0000256" key="2">
    <source>
        <dbReference type="ARBA" id="ARBA00001946"/>
    </source>
</evidence>
<dbReference type="PROSITE" id="PS00742">
    <property type="entry name" value="PEP_ENZYMES_2"/>
    <property type="match status" value="1"/>
</dbReference>
<dbReference type="InterPro" id="IPR036637">
    <property type="entry name" value="Phosphohistidine_dom_sf"/>
</dbReference>
<evidence type="ECO:0000256" key="21">
    <source>
        <dbReference type="SAM" id="Coils"/>
    </source>
</evidence>
<evidence type="ECO:0000256" key="19">
    <source>
        <dbReference type="PIRSR" id="PIRSR000732-2"/>
    </source>
</evidence>